<evidence type="ECO:0000313" key="2">
    <source>
        <dbReference type="EMBL" id="MFC3510611.1"/>
    </source>
</evidence>
<dbReference type="SUPFAM" id="SSF53850">
    <property type="entry name" value="Periplasmic binding protein-like II"/>
    <property type="match status" value="1"/>
</dbReference>
<proteinExistence type="predicted"/>
<organism evidence="2 3">
    <name type="scientific">Amycolatopsis halotolerans</name>
    <dbReference type="NCBI Taxonomy" id="330083"/>
    <lineage>
        <taxon>Bacteria</taxon>
        <taxon>Bacillati</taxon>
        <taxon>Actinomycetota</taxon>
        <taxon>Actinomycetes</taxon>
        <taxon>Pseudonocardiales</taxon>
        <taxon>Pseudonocardiaceae</taxon>
        <taxon>Amycolatopsis</taxon>
    </lineage>
</organism>
<dbReference type="InterPro" id="IPR000914">
    <property type="entry name" value="SBP_5_dom"/>
</dbReference>
<dbReference type="Gene3D" id="3.10.105.10">
    <property type="entry name" value="Dipeptide-binding Protein, Domain 3"/>
    <property type="match status" value="1"/>
</dbReference>
<comment type="caution">
    <text evidence="2">The sequence shown here is derived from an EMBL/GenBank/DDBJ whole genome shotgun (WGS) entry which is preliminary data.</text>
</comment>
<feature type="domain" description="Solute-binding protein family 5" evidence="1">
    <location>
        <begin position="48"/>
        <end position="457"/>
    </location>
</feature>
<dbReference type="Gene3D" id="3.40.190.10">
    <property type="entry name" value="Periplasmic binding protein-like II"/>
    <property type="match status" value="1"/>
</dbReference>
<sequence length="545" mass="60085">MGTESSVVIDAFDDPATLDPHKAFETGSRHPVLNLYQGLLGLTDDDEFRPLLAAAEPEATPHGDGWRVVVPVRKGIRFHDGTEMTADDVWYSVSRAAITADGPAGLLADVLLGAPIDRLGPEAAAAMLRRISRSGDELVLDLARPYAPLKHFLVHWSLVVSRSWCAARGEWDGSPGAVERFLNRGASALDDQANGTGPYRLEEWDRAARELRFARWEQPGARRGPAGIVLRSVDDRMEREKDLLAGACDFSVCQPESVQRLGDLGQTVLEKLPAEWSINPLAFIAQRVRPDSEFLGSGEFGPDGLRPDAFADVHLRRMLPLCFDHERYVREVLDGEGIPHIPPFPAPALPGTSPRPLARDLDRAAFEFRSAWGGEAARAGCRIVIATHGTNVSRARAAEFLADGLTRISPKITVEIFETDLPRLTELLYQGKCPLVWAGWASDFMHPHAFVSALLDPRATLPSALGFRDEVLSGLVEAARGAEGPLQEPVYRAIARYAEDQAYYFAPPGKISYMTYNKRWHGVRLMHQMSNVLDFSSFEERVPAE</sequence>
<evidence type="ECO:0000259" key="1">
    <source>
        <dbReference type="Pfam" id="PF00496"/>
    </source>
</evidence>
<dbReference type="RefSeq" id="WP_377868653.1">
    <property type="nucleotide sequence ID" value="NZ_JBHMAY010000007.1"/>
</dbReference>
<keyword evidence="3" id="KW-1185">Reference proteome</keyword>
<dbReference type="PANTHER" id="PTHR30290">
    <property type="entry name" value="PERIPLASMIC BINDING COMPONENT OF ABC TRANSPORTER"/>
    <property type="match status" value="1"/>
</dbReference>
<name>A0ABV7QBV6_9PSEU</name>
<dbReference type="InterPro" id="IPR039424">
    <property type="entry name" value="SBP_5"/>
</dbReference>
<dbReference type="EMBL" id="JBHRWI010000015">
    <property type="protein sequence ID" value="MFC3510611.1"/>
    <property type="molecule type" value="Genomic_DNA"/>
</dbReference>
<evidence type="ECO:0000313" key="3">
    <source>
        <dbReference type="Proteomes" id="UP001595764"/>
    </source>
</evidence>
<dbReference type="Proteomes" id="UP001595764">
    <property type="component" value="Unassembled WGS sequence"/>
</dbReference>
<protein>
    <submittedName>
        <fullName evidence="2">ABC transporter substrate-binding protein</fullName>
    </submittedName>
</protein>
<reference evidence="3" key="1">
    <citation type="journal article" date="2019" name="Int. J. Syst. Evol. Microbiol.">
        <title>The Global Catalogue of Microorganisms (GCM) 10K type strain sequencing project: providing services to taxonomists for standard genome sequencing and annotation.</title>
        <authorList>
            <consortium name="The Broad Institute Genomics Platform"/>
            <consortium name="The Broad Institute Genome Sequencing Center for Infectious Disease"/>
            <person name="Wu L."/>
            <person name="Ma J."/>
        </authorList>
    </citation>
    <scope>NUCLEOTIDE SEQUENCE [LARGE SCALE GENOMIC DNA]</scope>
    <source>
        <strain evidence="3">CGMCC 4.7682</strain>
    </source>
</reference>
<gene>
    <name evidence="2" type="ORF">ACFORO_10595</name>
</gene>
<dbReference type="Pfam" id="PF00496">
    <property type="entry name" value="SBP_bac_5"/>
    <property type="match status" value="1"/>
</dbReference>
<dbReference type="PANTHER" id="PTHR30290:SF34">
    <property type="entry name" value="ABC TRANSPORTER, PERIPLASMIC OLIGO-PEPTIDE BINDING PROTEIN, PUTATIVE-RELATED"/>
    <property type="match status" value="1"/>
</dbReference>
<accession>A0ABV7QBV6</accession>